<protein>
    <submittedName>
        <fullName evidence="1">Uncharacterized protein</fullName>
    </submittedName>
</protein>
<sequence>MPNILFALFQRSAVKYYYSCYDYLTKGSTPKPPLHSHLDLPASVGKSGMDAKRGTDSAKIRILPPRDPHLLIHCVRIESGTRPRKQHELTHDQQFGMEAREQLRYVTGRTRFAYSDNRGSATQAGTVGSLHGYRQLSFVAIETLKWENLIKSQPLFHGELFLVRGNAISKALSLEG</sequence>
<gene>
    <name evidence="1" type="ORF">NEZAVI_LOCUS9785</name>
</gene>
<evidence type="ECO:0000313" key="2">
    <source>
        <dbReference type="Proteomes" id="UP001152798"/>
    </source>
</evidence>
<keyword evidence="2" id="KW-1185">Reference proteome</keyword>
<name>A0A9P0HEJ5_NEZVI</name>
<reference evidence="1" key="1">
    <citation type="submission" date="2022-01" db="EMBL/GenBank/DDBJ databases">
        <authorList>
            <person name="King R."/>
        </authorList>
    </citation>
    <scope>NUCLEOTIDE SEQUENCE</scope>
</reference>
<accession>A0A9P0HEJ5</accession>
<organism evidence="1 2">
    <name type="scientific">Nezara viridula</name>
    <name type="common">Southern green stink bug</name>
    <name type="synonym">Cimex viridulus</name>
    <dbReference type="NCBI Taxonomy" id="85310"/>
    <lineage>
        <taxon>Eukaryota</taxon>
        <taxon>Metazoa</taxon>
        <taxon>Ecdysozoa</taxon>
        <taxon>Arthropoda</taxon>
        <taxon>Hexapoda</taxon>
        <taxon>Insecta</taxon>
        <taxon>Pterygota</taxon>
        <taxon>Neoptera</taxon>
        <taxon>Paraneoptera</taxon>
        <taxon>Hemiptera</taxon>
        <taxon>Heteroptera</taxon>
        <taxon>Panheteroptera</taxon>
        <taxon>Pentatomomorpha</taxon>
        <taxon>Pentatomoidea</taxon>
        <taxon>Pentatomidae</taxon>
        <taxon>Pentatominae</taxon>
        <taxon>Nezara</taxon>
    </lineage>
</organism>
<dbReference type="Proteomes" id="UP001152798">
    <property type="component" value="Chromosome 4"/>
</dbReference>
<dbReference type="EMBL" id="OV725080">
    <property type="protein sequence ID" value="CAH1400576.1"/>
    <property type="molecule type" value="Genomic_DNA"/>
</dbReference>
<dbReference type="AlphaFoldDB" id="A0A9P0HEJ5"/>
<evidence type="ECO:0000313" key="1">
    <source>
        <dbReference type="EMBL" id="CAH1400576.1"/>
    </source>
</evidence>
<proteinExistence type="predicted"/>